<dbReference type="EMBL" id="RJUF01000016">
    <property type="protein sequence ID" value="MCP9762863.1"/>
    <property type="molecule type" value="Genomic_DNA"/>
</dbReference>
<sequence>MKFKFHFANFRLYGLINKPFLKLEFCERVLLNYSYLKDSKKGILFLHKFSFKPRKHWNLFSP</sequence>
<gene>
    <name evidence="1" type="ORF">EGI31_07830</name>
</gene>
<proteinExistence type="predicted"/>
<reference evidence="1 2" key="1">
    <citation type="submission" date="2018-11" db="EMBL/GenBank/DDBJ databases">
        <title>Novel bacteria species description.</title>
        <authorList>
            <person name="Han J.-H."/>
        </authorList>
    </citation>
    <scope>NUCLEOTIDE SEQUENCE [LARGE SCALE GENOMIC DNA]</scope>
    <source>
        <strain evidence="1 2">KCTC23259</strain>
    </source>
</reference>
<dbReference type="AlphaFoldDB" id="A0AAE3KS94"/>
<name>A0AAE3KS94_9BACT</name>
<comment type="caution">
    <text evidence="1">The sequence shown here is derived from an EMBL/GenBank/DDBJ whole genome shotgun (WGS) entry which is preliminary data.</text>
</comment>
<evidence type="ECO:0000313" key="2">
    <source>
        <dbReference type="Proteomes" id="UP001204144"/>
    </source>
</evidence>
<keyword evidence="2" id="KW-1185">Reference proteome</keyword>
<accession>A0AAE3KS94</accession>
<dbReference type="Proteomes" id="UP001204144">
    <property type="component" value="Unassembled WGS sequence"/>
</dbReference>
<evidence type="ECO:0000313" key="1">
    <source>
        <dbReference type="EMBL" id="MCP9762863.1"/>
    </source>
</evidence>
<protein>
    <submittedName>
        <fullName evidence="1">Uncharacterized protein</fullName>
    </submittedName>
</protein>
<organism evidence="1 2">
    <name type="scientific">Lacihabitans soyangensis</name>
    <dbReference type="NCBI Taxonomy" id="869394"/>
    <lineage>
        <taxon>Bacteria</taxon>
        <taxon>Pseudomonadati</taxon>
        <taxon>Bacteroidota</taxon>
        <taxon>Cytophagia</taxon>
        <taxon>Cytophagales</taxon>
        <taxon>Leadbetterellaceae</taxon>
        <taxon>Lacihabitans</taxon>
    </lineage>
</organism>